<dbReference type="Pfam" id="PF00150">
    <property type="entry name" value="Cellulase"/>
    <property type="match status" value="1"/>
</dbReference>
<dbReference type="InterPro" id="IPR001547">
    <property type="entry name" value="Glyco_hydro_5"/>
</dbReference>
<gene>
    <name evidence="10" type="ORF">F3N42_05310</name>
</gene>
<comment type="caution">
    <text evidence="10">The sequence shown here is derived from an EMBL/GenBank/DDBJ whole genome shotgun (WGS) entry which is preliminary data.</text>
</comment>
<protein>
    <submittedName>
        <fullName evidence="10">Glycoside hydrolase family 5 protein</fullName>
    </submittedName>
</protein>
<dbReference type="InterPro" id="IPR017853">
    <property type="entry name" value="GH"/>
</dbReference>
<dbReference type="PANTHER" id="PTHR31297:SF41">
    <property type="entry name" value="ENDOGLUCANASE, PUTATIVE (AFU_ORTHOLOGUE AFUA_5G01830)-RELATED"/>
    <property type="match status" value="1"/>
</dbReference>
<evidence type="ECO:0000313" key="11">
    <source>
        <dbReference type="Proteomes" id="UP000325372"/>
    </source>
</evidence>
<feature type="chain" id="PRO_5024417591" evidence="8">
    <location>
        <begin position="23"/>
        <end position="345"/>
    </location>
</feature>
<evidence type="ECO:0000256" key="6">
    <source>
        <dbReference type="ARBA" id="ARBA00023326"/>
    </source>
</evidence>
<dbReference type="EMBL" id="VYXP01000003">
    <property type="protein sequence ID" value="KAA9132637.1"/>
    <property type="molecule type" value="Genomic_DNA"/>
</dbReference>
<dbReference type="GO" id="GO:0030245">
    <property type="term" value="P:cellulose catabolic process"/>
    <property type="evidence" value="ECO:0007669"/>
    <property type="project" value="UniProtKB-KW"/>
</dbReference>
<keyword evidence="11" id="KW-1185">Reference proteome</keyword>
<dbReference type="InterPro" id="IPR050386">
    <property type="entry name" value="Glycosyl_hydrolase_5"/>
</dbReference>
<dbReference type="Gene3D" id="3.20.20.80">
    <property type="entry name" value="Glycosidases"/>
    <property type="match status" value="1"/>
</dbReference>
<proteinExistence type="inferred from homology"/>
<dbReference type="GO" id="GO:0008422">
    <property type="term" value="F:beta-glucosidase activity"/>
    <property type="evidence" value="ECO:0007669"/>
    <property type="project" value="TreeGrafter"/>
</dbReference>
<accession>A0A5N0TEU9</accession>
<evidence type="ECO:0000256" key="4">
    <source>
        <dbReference type="ARBA" id="ARBA00023277"/>
    </source>
</evidence>
<dbReference type="RefSeq" id="WP_150863346.1">
    <property type="nucleotide sequence ID" value="NZ_VYXP01000003.1"/>
</dbReference>
<keyword evidence="8" id="KW-0732">Signal</keyword>
<evidence type="ECO:0000256" key="7">
    <source>
        <dbReference type="RuleBase" id="RU361153"/>
    </source>
</evidence>
<dbReference type="GO" id="GO:0009986">
    <property type="term" value="C:cell surface"/>
    <property type="evidence" value="ECO:0007669"/>
    <property type="project" value="TreeGrafter"/>
</dbReference>
<dbReference type="GO" id="GO:0005576">
    <property type="term" value="C:extracellular region"/>
    <property type="evidence" value="ECO:0007669"/>
    <property type="project" value="TreeGrafter"/>
</dbReference>
<sequence>MPRLHLLLAGLLMLATSPGTLAEQTFSDAPETMAGAPTLSQLSVDGNRFINADGDTVVLRGLSLSDPWHLERQGHWNRAYFEAARAWNAELVRIPVHPGWWREAGHEQYLQWLDQGVQWAGELGMYVIIDWHTIGNPLTGVPHRPNYLTTQEETYYFWHLVANRYRGNPVVAFYELFNEPTNRGGEMGRLPWPEYKAYIEGLVDMIFHIDDTAIPLVAGFDWAYSLEHVRDDPIDFDGIAYVSHPYPQKREPPWQNQWEADWGYVADTYPVIVTEFGYMAEGDRGAHIPVLGDDTYGKAITDYMADKGISWTAWVFDPRWTPNLFTDWDYTPTMQGEFFKKVLAQ</sequence>
<evidence type="ECO:0000256" key="3">
    <source>
        <dbReference type="ARBA" id="ARBA00023001"/>
    </source>
</evidence>
<reference evidence="10 11" key="1">
    <citation type="submission" date="2019-09" db="EMBL/GenBank/DDBJ databases">
        <title>Wenzhouxiangella sp. Genome sequencing and assembly.</title>
        <authorList>
            <person name="Zhang R."/>
        </authorList>
    </citation>
    <scope>NUCLEOTIDE SEQUENCE [LARGE SCALE GENOMIC DNA]</scope>
    <source>
        <strain evidence="10 11">W260</strain>
    </source>
</reference>
<keyword evidence="6" id="KW-0624">Polysaccharide degradation</keyword>
<organism evidence="10 11">
    <name type="scientific">Marinihelvus fidelis</name>
    <dbReference type="NCBI Taxonomy" id="2613842"/>
    <lineage>
        <taxon>Bacteria</taxon>
        <taxon>Pseudomonadati</taxon>
        <taxon>Pseudomonadota</taxon>
        <taxon>Gammaproteobacteria</taxon>
        <taxon>Chromatiales</taxon>
        <taxon>Wenzhouxiangellaceae</taxon>
        <taxon>Marinihelvus</taxon>
    </lineage>
</organism>
<evidence type="ECO:0000313" key="10">
    <source>
        <dbReference type="EMBL" id="KAA9132637.1"/>
    </source>
</evidence>
<dbReference type="AlphaFoldDB" id="A0A5N0TEU9"/>
<evidence type="ECO:0000256" key="2">
    <source>
        <dbReference type="ARBA" id="ARBA00022801"/>
    </source>
</evidence>
<evidence type="ECO:0000259" key="9">
    <source>
        <dbReference type="Pfam" id="PF00150"/>
    </source>
</evidence>
<dbReference type="PANTHER" id="PTHR31297">
    <property type="entry name" value="GLUCAN ENDO-1,6-BETA-GLUCOSIDASE B"/>
    <property type="match status" value="1"/>
</dbReference>
<keyword evidence="5 7" id="KW-0326">Glycosidase</keyword>
<feature type="signal peptide" evidence="8">
    <location>
        <begin position="1"/>
        <end position="22"/>
    </location>
</feature>
<name>A0A5N0TEU9_9GAMM</name>
<keyword evidence="4" id="KW-0119">Carbohydrate metabolism</keyword>
<dbReference type="Proteomes" id="UP000325372">
    <property type="component" value="Unassembled WGS sequence"/>
</dbReference>
<keyword evidence="3" id="KW-0136">Cellulose degradation</keyword>
<evidence type="ECO:0000256" key="5">
    <source>
        <dbReference type="ARBA" id="ARBA00023295"/>
    </source>
</evidence>
<dbReference type="SUPFAM" id="SSF51445">
    <property type="entry name" value="(Trans)glycosidases"/>
    <property type="match status" value="1"/>
</dbReference>
<comment type="similarity">
    <text evidence="1 7">Belongs to the glycosyl hydrolase 5 (cellulase A) family.</text>
</comment>
<evidence type="ECO:0000256" key="8">
    <source>
        <dbReference type="SAM" id="SignalP"/>
    </source>
</evidence>
<keyword evidence="2 7" id="KW-0378">Hydrolase</keyword>
<evidence type="ECO:0000256" key="1">
    <source>
        <dbReference type="ARBA" id="ARBA00005641"/>
    </source>
</evidence>
<feature type="domain" description="Glycoside hydrolase family 5" evidence="9">
    <location>
        <begin position="51"/>
        <end position="317"/>
    </location>
</feature>